<evidence type="ECO:0000313" key="2">
    <source>
        <dbReference type="EMBL" id="KAF6207178.1"/>
    </source>
</evidence>
<sequence length="147" mass="16415">VRLAKSFSAIFTESPHKKGYNLTIGTSDKGTPLGSVVFKSKKRRRALLVIGGVKGLEFALANDDTLKSEDVALTFDHYVNVCPDQGSRTISELEELVIPRKYQERAPKCFHVNGNVPPNLCFLVTKQFYRHYSFCLQHGSLLLSVQA</sequence>
<name>A0A8S9XFY1_APOLU</name>
<dbReference type="Gene3D" id="3.40.1280.10">
    <property type="match status" value="1"/>
</dbReference>
<accession>A0A8S9XFY1</accession>
<evidence type="ECO:0000313" key="3">
    <source>
        <dbReference type="Proteomes" id="UP000466442"/>
    </source>
</evidence>
<dbReference type="EMBL" id="WIXP02000008">
    <property type="protein sequence ID" value="KAF6207178.1"/>
    <property type="molecule type" value="Genomic_DNA"/>
</dbReference>
<dbReference type="SUPFAM" id="SSF75217">
    <property type="entry name" value="alpha/beta knot"/>
    <property type="match status" value="1"/>
</dbReference>
<reference evidence="2" key="1">
    <citation type="journal article" date="2021" name="Mol. Ecol. Resour.">
        <title>Apolygus lucorum genome provides insights into omnivorousness and mesophyll feeding.</title>
        <authorList>
            <person name="Liu Y."/>
            <person name="Liu H."/>
            <person name="Wang H."/>
            <person name="Huang T."/>
            <person name="Liu B."/>
            <person name="Yang B."/>
            <person name="Yin L."/>
            <person name="Li B."/>
            <person name="Zhang Y."/>
            <person name="Zhang S."/>
            <person name="Jiang F."/>
            <person name="Zhang X."/>
            <person name="Ren Y."/>
            <person name="Wang B."/>
            <person name="Wang S."/>
            <person name="Lu Y."/>
            <person name="Wu K."/>
            <person name="Fan W."/>
            <person name="Wang G."/>
        </authorList>
    </citation>
    <scope>NUCLEOTIDE SEQUENCE</scope>
    <source>
        <strain evidence="2">12Hb</strain>
    </source>
</reference>
<dbReference type="InterPro" id="IPR029026">
    <property type="entry name" value="tRNA_m1G_MTases_N"/>
</dbReference>
<dbReference type="Pfam" id="PF02598">
    <property type="entry name" value="Methyltrn_RNA_3"/>
    <property type="match status" value="1"/>
</dbReference>
<comment type="similarity">
    <text evidence="1">Belongs to the class IV-like SAM-binding methyltransferase superfamily.</text>
</comment>
<dbReference type="AlphaFoldDB" id="A0A8S9XFY1"/>
<feature type="non-terminal residue" evidence="2">
    <location>
        <position position="1"/>
    </location>
</feature>
<keyword evidence="3" id="KW-1185">Reference proteome</keyword>
<protein>
    <submittedName>
        <fullName evidence="2">Uncharacterized protein</fullName>
    </submittedName>
</protein>
<dbReference type="PANTHER" id="PTHR12150:SF13">
    <property type="entry name" value="METHYLTRANSFERASE C9ORF114-RELATED"/>
    <property type="match status" value="1"/>
</dbReference>
<dbReference type="OrthoDB" id="361029at2759"/>
<dbReference type="Proteomes" id="UP000466442">
    <property type="component" value="Unassembled WGS sequence"/>
</dbReference>
<dbReference type="InterPro" id="IPR029028">
    <property type="entry name" value="Alpha/beta_knot_MTases"/>
</dbReference>
<dbReference type="PANTHER" id="PTHR12150">
    <property type="entry name" value="CLASS IV SAM-BINDING METHYLTRANSFERASE-RELATED"/>
    <property type="match status" value="1"/>
</dbReference>
<comment type="caution">
    <text evidence="2">The sequence shown here is derived from an EMBL/GenBank/DDBJ whole genome shotgun (WGS) entry which is preliminary data.</text>
</comment>
<gene>
    <name evidence="2" type="ORF">GE061_018417</name>
</gene>
<evidence type="ECO:0000256" key="1">
    <source>
        <dbReference type="ARBA" id="ARBA00009841"/>
    </source>
</evidence>
<dbReference type="InterPro" id="IPR003750">
    <property type="entry name" value="Put_MeTrfase-C9orf114-like"/>
</dbReference>
<organism evidence="2 3">
    <name type="scientific">Apolygus lucorum</name>
    <name type="common">Small green plant bug</name>
    <name type="synonym">Lygocoris lucorum</name>
    <dbReference type="NCBI Taxonomy" id="248454"/>
    <lineage>
        <taxon>Eukaryota</taxon>
        <taxon>Metazoa</taxon>
        <taxon>Ecdysozoa</taxon>
        <taxon>Arthropoda</taxon>
        <taxon>Hexapoda</taxon>
        <taxon>Insecta</taxon>
        <taxon>Pterygota</taxon>
        <taxon>Neoptera</taxon>
        <taxon>Paraneoptera</taxon>
        <taxon>Hemiptera</taxon>
        <taxon>Heteroptera</taxon>
        <taxon>Panheteroptera</taxon>
        <taxon>Cimicomorpha</taxon>
        <taxon>Miridae</taxon>
        <taxon>Mirini</taxon>
        <taxon>Apolygus</taxon>
    </lineage>
</organism>
<proteinExistence type="inferred from homology"/>